<dbReference type="FunFam" id="3.30.2300.10:FF:000001">
    <property type="entry name" value="THUMP domain-containing protein 1"/>
    <property type="match status" value="1"/>
</dbReference>
<evidence type="ECO:0000256" key="3">
    <source>
        <dbReference type="SAM" id="MobiDB-lite"/>
    </source>
</evidence>
<dbReference type="SUPFAM" id="SSF143437">
    <property type="entry name" value="THUMP domain-like"/>
    <property type="match status" value="1"/>
</dbReference>
<dbReference type="PROSITE" id="PS51165">
    <property type="entry name" value="THUMP"/>
    <property type="match status" value="1"/>
</dbReference>
<evidence type="ECO:0000313" key="6">
    <source>
        <dbReference type="Proteomes" id="UP000597762"/>
    </source>
</evidence>
<feature type="region of interest" description="Disordered" evidence="3">
    <location>
        <begin position="104"/>
        <end position="131"/>
    </location>
</feature>
<evidence type="ECO:0000256" key="2">
    <source>
        <dbReference type="PROSITE-ProRule" id="PRU00529"/>
    </source>
</evidence>
<dbReference type="SMART" id="SM00981">
    <property type="entry name" value="THUMP"/>
    <property type="match status" value="1"/>
</dbReference>
<proteinExistence type="inferred from homology"/>
<dbReference type="Pfam" id="PF02926">
    <property type="entry name" value="THUMP"/>
    <property type="match status" value="1"/>
</dbReference>
<feature type="region of interest" description="Disordered" evidence="3">
    <location>
        <begin position="310"/>
        <end position="363"/>
    </location>
</feature>
<keyword evidence="6" id="KW-1185">Reference proteome</keyword>
<keyword evidence="2" id="KW-0694">RNA-binding</keyword>
<dbReference type="PANTHER" id="PTHR13452">
    <property type="entry name" value="THUMP DOMAIN CONTAINING PROTEIN 1-RELATED"/>
    <property type="match status" value="1"/>
</dbReference>
<dbReference type="InterPro" id="IPR004114">
    <property type="entry name" value="THUMP_dom"/>
</dbReference>
<dbReference type="Proteomes" id="UP000597762">
    <property type="component" value="Unassembled WGS sequence"/>
</dbReference>
<sequence length="381" mass="42496">MTAATTTTAGATSEIFSKNTRVHFTQKKIMGGNDVGKKRSRAYYKKCMHKKRKKWNSMDVGMQGFLVTCNNNESQAVKEMYNLFNEYADKLYGPEQCHGLKKKTLQDNEGKLENTAEDDDDDDDDGDDEEEEDIEKALKKEVNALKQTVPAERRFQQLDSGAKNCLFIKTTLSNPCELIHAILKDIYETQVQKSRFALRVIPIQTICRANLTDINNSAEDLFEPFFRTTYGTMLTYGISFKARMTSKVSRDEVIDSLCQIIGEMNPLNKVNYSNPDLIVLVEVLRGFCCLSVVKDFNKFRKYNLQETARAQQTESRLAASSSKTDPLDNNKPSTPTTNSTSTAVVDAASTEKEGTAATTAAETTSTVAVDTTAVEEMASSV</sequence>
<dbReference type="PANTHER" id="PTHR13452:SF10">
    <property type="entry name" value="THUMP DOMAIN-CONTAINING PROTEIN 1"/>
    <property type="match status" value="1"/>
</dbReference>
<protein>
    <submittedName>
        <fullName evidence="5">TAN1</fullName>
    </submittedName>
</protein>
<dbReference type="EMBL" id="CAHIKZ030000038">
    <property type="protein sequence ID" value="CAE1143753.1"/>
    <property type="molecule type" value="Genomic_DNA"/>
</dbReference>
<feature type="compositionally biased region" description="Low complexity" evidence="3">
    <location>
        <begin position="329"/>
        <end position="342"/>
    </location>
</feature>
<evidence type="ECO:0000256" key="1">
    <source>
        <dbReference type="ARBA" id="ARBA00060731"/>
    </source>
</evidence>
<evidence type="ECO:0000259" key="4">
    <source>
        <dbReference type="PROSITE" id="PS51165"/>
    </source>
</evidence>
<dbReference type="GO" id="GO:0003723">
    <property type="term" value="F:RNA binding"/>
    <property type="evidence" value="ECO:0007669"/>
    <property type="project" value="UniProtKB-UniRule"/>
</dbReference>
<feature type="compositionally biased region" description="Basic and acidic residues" evidence="3">
    <location>
        <begin position="104"/>
        <end position="114"/>
    </location>
</feature>
<dbReference type="AlphaFoldDB" id="A0A812ALJ8"/>
<dbReference type="GO" id="GO:0006400">
    <property type="term" value="P:tRNA modification"/>
    <property type="evidence" value="ECO:0007669"/>
    <property type="project" value="InterPro"/>
</dbReference>
<feature type="compositionally biased region" description="Polar residues" evidence="3">
    <location>
        <begin position="310"/>
        <end position="324"/>
    </location>
</feature>
<accession>A0A812ALJ8</accession>
<comment type="similarity">
    <text evidence="1">Belongs to the THUMPD1 family.</text>
</comment>
<evidence type="ECO:0000313" key="5">
    <source>
        <dbReference type="EMBL" id="CAE1143753.1"/>
    </source>
</evidence>
<dbReference type="Gene3D" id="3.30.2300.10">
    <property type="entry name" value="THUMP superfamily"/>
    <property type="match status" value="1"/>
</dbReference>
<dbReference type="InterPro" id="IPR040183">
    <property type="entry name" value="THUMPD1-like"/>
</dbReference>
<comment type="caution">
    <text evidence="5">The sequence shown here is derived from an EMBL/GenBank/DDBJ whole genome shotgun (WGS) entry which is preliminary data.</text>
</comment>
<dbReference type="OrthoDB" id="367221at2759"/>
<gene>
    <name evidence="5" type="ORF">SPHA_1363</name>
</gene>
<feature type="domain" description="THUMP" evidence="4">
    <location>
        <begin position="185"/>
        <end position="294"/>
    </location>
</feature>
<name>A0A812ALJ8_ACAPH</name>
<feature type="compositionally biased region" description="Acidic residues" evidence="3">
    <location>
        <begin position="115"/>
        <end position="131"/>
    </location>
</feature>
<dbReference type="CDD" id="cd11717">
    <property type="entry name" value="THUMP_THUMPD1_like"/>
    <property type="match status" value="1"/>
</dbReference>
<reference evidence="5" key="1">
    <citation type="submission" date="2021-01" db="EMBL/GenBank/DDBJ databases">
        <authorList>
            <person name="Li R."/>
            <person name="Bekaert M."/>
        </authorList>
    </citation>
    <scope>NUCLEOTIDE SEQUENCE</scope>
    <source>
        <strain evidence="5">Farmed</strain>
    </source>
</reference>
<organism evidence="5 6">
    <name type="scientific">Acanthosepion pharaonis</name>
    <name type="common">Pharaoh cuttlefish</name>
    <name type="synonym">Sepia pharaonis</name>
    <dbReference type="NCBI Taxonomy" id="158019"/>
    <lineage>
        <taxon>Eukaryota</taxon>
        <taxon>Metazoa</taxon>
        <taxon>Spiralia</taxon>
        <taxon>Lophotrochozoa</taxon>
        <taxon>Mollusca</taxon>
        <taxon>Cephalopoda</taxon>
        <taxon>Coleoidea</taxon>
        <taxon>Decapodiformes</taxon>
        <taxon>Sepiida</taxon>
        <taxon>Sepiina</taxon>
        <taxon>Sepiidae</taxon>
        <taxon>Acanthosepion</taxon>
    </lineage>
</organism>